<reference evidence="8 9" key="1">
    <citation type="journal article" date="2024" name="Front. Microbiol.">
        <title>Novel thermophilic genera Geochorda gen. nov. and Carboxydochorda gen. nov. from the deep terrestrial subsurface reveal the ecophysiological diversity in the class Limnochordia.</title>
        <authorList>
            <person name="Karnachuk O.V."/>
            <person name="Lukina A.P."/>
            <person name="Avakyan M.R."/>
            <person name="Kadnikov V.V."/>
            <person name="Begmatov S."/>
            <person name="Beletsky A.V."/>
            <person name="Vlasova K.G."/>
            <person name="Novikov A.A."/>
            <person name="Shcherbakova V.A."/>
            <person name="Mardanov A.V."/>
            <person name="Ravin N.V."/>
        </authorList>
    </citation>
    <scope>NUCLEOTIDE SEQUENCE [LARGE SCALE GENOMIC DNA]</scope>
    <source>
        <strain evidence="8 9">L945</strain>
    </source>
</reference>
<evidence type="ECO:0000256" key="1">
    <source>
        <dbReference type="ARBA" id="ARBA00012417"/>
    </source>
</evidence>
<evidence type="ECO:0000313" key="9">
    <source>
        <dbReference type="Proteomes" id="UP001332192"/>
    </source>
</evidence>
<keyword evidence="5" id="KW-0239">DNA-directed DNA polymerase</keyword>
<accession>A0ABZ1BZV2</accession>
<evidence type="ECO:0000256" key="4">
    <source>
        <dbReference type="ARBA" id="ARBA00022705"/>
    </source>
</evidence>
<comment type="catalytic activity">
    <reaction evidence="7">
        <text>DNA(n) + a 2'-deoxyribonucleoside 5'-triphosphate = DNA(n+1) + diphosphate</text>
        <dbReference type="Rhea" id="RHEA:22508"/>
        <dbReference type="Rhea" id="RHEA-COMP:17339"/>
        <dbReference type="Rhea" id="RHEA-COMP:17340"/>
        <dbReference type="ChEBI" id="CHEBI:33019"/>
        <dbReference type="ChEBI" id="CHEBI:61560"/>
        <dbReference type="ChEBI" id="CHEBI:173112"/>
        <dbReference type="EC" id="2.7.7.7"/>
    </reaction>
</comment>
<dbReference type="Gene3D" id="1.20.272.10">
    <property type="match status" value="1"/>
</dbReference>
<evidence type="ECO:0000256" key="2">
    <source>
        <dbReference type="ARBA" id="ARBA00022679"/>
    </source>
</evidence>
<dbReference type="EC" id="2.7.7.7" evidence="1"/>
<keyword evidence="9" id="KW-1185">Reference proteome</keyword>
<dbReference type="RefSeq" id="WP_324717510.1">
    <property type="nucleotide sequence ID" value="NZ_CP141615.1"/>
</dbReference>
<dbReference type="PANTHER" id="PTHR34388:SF1">
    <property type="entry name" value="DNA POLYMERASE III SUBUNIT DELTA"/>
    <property type="match status" value="1"/>
</dbReference>
<proteinExistence type="inferred from homology"/>
<dbReference type="InterPro" id="IPR005790">
    <property type="entry name" value="DNA_polIII_delta"/>
</dbReference>
<gene>
    <name evidence="8" type="ORF">U7230_04330</name>
</gene>
<evidence type="ECO:0000313" key="8">
    <source>
        <dbReference type="EMBL" id="WRP18239.1"/>
    </source>
</evidence>
<dbReference type="PANTHER" id="PTHR34388">
    <property type="entry name" value="DNA POLYMERASE III SUBUNIT DELTA"/>
    <property type="match status" value="1"/>
</dbReference>
<keyword evidence="3" id="KW-0548">Nucleotidyltransferase</keyword>
<dbReference type="Proteomes" id="UP001332192">
    <property type="component" value="Chromosome"/>
</dbReference>
<name>A0ABZ1BZV2_9FIRM</name>
<sequence length="365" mass="40191">MGARAMNTSGDDTKAALAPSDVPGPGGYLLRAADPSLVERWLDGLEGEGTERVVWFADEVTLSGMLAQLWTPPLSGAPRVFLVRHAEKMRKDDLEALVRATTGRFSFGEDRLVLWDQSEEGRAAEALRQAGAFDAGTWRLIDWDSGAPGRRREQELDARLARLRLPEPALRLVRRMAMRFPERAAQELAKLEVLEGEALDEARVRAVLSADLVEAVLEDEGPAPSGLGGQADRRRFQVAEAALDGDTAQAWRLVRAIEREGVPASWIWREIGRQAMELWEMAEALARQAPDGSGIPEPVPEAFARRPPFAVRKAAARARRLGIEGLTTVLGWVAQTDYDSKQGVDPEDALRRLLLRMAQAVWPAP</sequence>
<dbReference type="InterPro" id="IPR008921">
    <property type="entry name" value="DNA_pol3_clamp-load_cplx_C"/>
</dbReference>
<comment type="similarity">
    <text evidence="6">Belongs to the DNA polymerase HolA subunit family.</text>
</comment>
<evidence type="ECO:0000256" key="6">
    <source>
        <dbReference type="ARBA" id="ARBA00034754"/>
    </source>
</evidence>
<evidence type="ECO:0000256" key="7">
    <source>
        <dbReference type="ARBA" id="ARBA00049244"/>
    </source>
</evidence>
<evidence type="ECO:0000256" key="3">
    <source>
        <dbReference type="ARBA" id="ARBA00022695"/>
    </source>
</evidence>
<keyword evidence="4" id="KW-0235">DNA replication</keyword>
<dbReference type="SUPFAM" id="SSF48019">
    <property type="entry name" value="post-AAA+ oligomerization domain-like"/>
    <property type="match status" value="1"/>
</dbReference>
<evidence type="ECO:0000256" key="5">
    <source>
        <dbReference type="ARBA" id="ARBA00022932"/>
    </source>
</evidence>
<dbReference type="EMBL" id="CP141615">
    <property type="protein sequence ID" value="WRP18239.1"/>
    <property type="molecule type" value="Genomic_DNA"/>
</dbReference>
<protein>
    <recommendedName>
        <fullName evidence="1">DNA-directed DNA polymerase</fullName>
        <ecNumber evidence="1">2.7.7.7</ecNumber>
    </recommendedName>
</protein>
<organism evidence="8 9">
    <name type="scientific">Carboxydichorda subterranea</name>
    <dbReference type="NCBI Taxonomy" id="3109565"/>
    <lineage>
        <taxon>Bacteria</taxon>
        <taxon>Bacillati</taxon>
        <taxon>Bacillota</taxon>
        <taxon>Limnochordia</taxon>
        <taxon>Limnochordales</taxon>
        <taxon>Geochordaceae</taxon>
        <taxon>Carboxydichorda</taxon>
    </lineage>
</organism>
<keyword evidence="2" id="KW-0808">Transferase</keyword>